<gene>
    <name evidence="2" type="ORF">SAMN03159343_0319</name>
</gene>
<sequence>MGQRRSPLDVVELERLAARGWRGTEAEPWGDWLLRAGGAGFSSRAHSALVVGDPGVPLPAAVDRVVAWYAARGLRPCVQLPGRQARPADAVFAAAGWDRDEDTIVMTVELDDGEPGPRATVRLAPEPDEAWLAACRQHGTPLPAGAEVVLTGADRTAFASVLGEDGEVVAVARGVLTDDWLGITAVTVAEAARRGGLATSLTRGLQSWAVDEGARWCYLQVVAGNAPARALYRRLGFIEHHRYHYRRAPVG</sequence>
<dbReference type="Pfam" id="PF24553">
    <property type="entry name" value="Rv0428c_C"/>
    <property type="match status" value="1"/>
</dbReference>
<evidence type="ECO:0000259" key="1">
    <source>
        <dbReference type="PROSITE" id="PS51186"/>
    </source>
</evidence>
<dbReference type="PANTHER" id="PTHR43072:SF60">
    <property type="entry name" value="L-2,4-DIAMINOBUTYRIC ACID ACETYLTRANSFERASE"/>
    <property type="match status" value="1"/>
</dbReference>
<proteinExistence type="predicted"/>
<dbReference type="Gene3D" id="3.40.630.30">
    <property type="match status" value="1"/>
</dbReference>
<evidence type="ECO:0000313" key="2">
    <source>
        <dbReference type="EMBL" id="SCX38159.1"/>
    </source>
</evidence>
<dbReference type="SUPFAM" id="SSF55729">
    <property type="entry name" value="Acyl-CoA N-acyltransferases (Nat)"/>
    <property type="match status" value="1"/>
</dbReference>
<evidence type="ECO:0000313" key="3">
    <source>
        <dbReference type="Proteomes" id="UP000198981"/>
    </source>
</evidence>
<protein>
    <submittedName>
        <fullName evidence="2">Acetyltransferase (GNAT) family protein</fullName>
    </submittedName>
</protein>
<name>A0A1G4XAA3_9ACTN</name>
<accession>A0A1G4XAA3</accession>
<dbReference type="CDD" id="cd04301">
    <property type="entry name" value="NAT_SF"/>
    <property type="match status" value="1"/>
</dbReference>
<dbReference type="OrthoDB" id="9775595at2"/>
<keyword evidence="2" id="KW-0808">Transferase</keyword>
<dbReference type="PANTHER" id="PTHR43072">
    <property type="entry name" value="N-ACETYLTRANSFERASE"/>
    <property type="match status" value="1"/>
</dbReference>
<dbReference type="InterPro" id="IPR056935">
    <property type="entry name" value="Rv0428c-like_C"/>
</dbReference>
<keyword evidence="3" id="KW-1185">Reference proteome</keyword>
<dbReference type="PROSITE" id="PS51186">
    <property type="entry name" value="GNAT"/>
    <property type="match status" value="1"/>
</dbReference>
<dbReference type="InterPro" id="IPR000182">
    <property type="entry name" value="GNAT_dom"/>
</dbReference>
<feature type="domain" description="N-acetyltransferase" evidence="1">
    <location>
        <begin position="119"/>
        <end position="251"/>
    </location>
</feature>
<reference evidence="3" key="1">
    <citation type="submission" date="2016-10" db="EMBL/GenBank/DDBJ databases">
        <authorList>
            <person name="Varghese N."/>
            <person name="Submissions S."/>
        </authorList>
    </citation>
    <scope>NUCLEOTIDE SEQUENCE [LARGE SCALE GENOMIC DNA]</scope>
    <source>
        <strain evidence="3">DSM 45722</strain>
    </source>
</reference>
<organism evidence="2 3">
    <name type="scientific">Klenkia marina</name>
    <dbReference type="NCBI Taxonomy" id="1960309"/>
    <lineage>
        <taxon>Bacteria</taxon>
        <taxon>Bacillati</taxon>
        <taxon>Actinomycetota</taxon>
        <taxon>Actinomycetes</taxon>
        <taxon>Geodermatophilales</taxon>
        <taxon>Geodermatophilaceae</taxon>
        <taxon>Klenkia</taxon>
    </lineage>
</organism>
<dbReference type="STRING" id="1960309.SAMN03159343_0319"/>
<dbReference type="InterPro" id="IPR016181">
    <property type="entry name" value="Acyl_CoA_acyltransferase"/>
</dbReference>
<dbReference type="AlphaFoldDB" id="A0A1G4XAA3"/>
<dbReference type="Proteomes" id="UP000198981">
    <property type="component" value="Unassembled WGS sequence"/>
</dbReference>
<dbReference type="GO" id="GO:0016747">
    <property type="term" value="F:acyltransferase activity, transferring groups other than amino-acyl groups"/>
    <property type="evidence" value="ECO:0007669"/>
    <property type="project" value="InterPro"/>
</dbReference>
<dbReference type="EMBL" id="FMUH01000001">
    <property type="protein sequence ID" value="SCX38159.1"/>
    <property type="molecule type" value="Genomic_DNA"/>
</dbReference>